<evidence type="ECO:0000256" key="3">
    <source>
        <dbReference type="ARBA" id="ARBA00005446"/>
    </source>
</evidence>
<dbReference type="PANTHER" id="PTHR13710">
    <property type="entry name" value="DNA HELICASE RECQ FAMILY MEMBER"/>
    <property type="match status" value="1"/>
</dbReference>
<evidence type="ECO:0000256" key="1">
    <source>
        <dbReference type="ARBA" id="ARBA00001947"/>
    </source>
</evidence>
<dbReference type="EMBL" id="MRZV01000690">
    <property type="protein sequence ID" value="PIK45732.1"/>
    <property type="molecule type" value="Genomic_DNA"/>
</dbReference>
<dbReference type="SMART" id="SM00956">
    <property type="entry name" value="RQC"/>
    <property type="match status" value="1"/>
</dbReference>
<dbReference type="SMART" id="SM00341">
    <property type="entry name" value="HRDC"/>
    <property type="match status" value="1"/>
</dbReference>
<feature type="region of interest" description="Disordered" evidence="15">
    <location>
        <begin position="667"/>
        <end position="782"/>
    </location>
</feature>
<evidence type="ECO:0000256" key="14">
    <source>
        <dbReference type="RuleBase" id="RU364117"/>
    </source>
</evidence>
<dbReference type="STRING" id="307972.A0A2G8KCM9"/>
<organism evidence="19 20">
    <name type="scientific">Stichopus japonicus</name>
    <name type="common">Sea cucumber</name>
    <dbReference type="NCBI Taxonomy" id="307972"/>
    <lineage>
        <taxon>Eukaryota</taxon>
        <taxon>Metazoa</taxon>
        <taxon>Echinodermata</taxon>
        <taxon>Eleutherozoa</taxon>
        <taxon>Echinozoa</taxon>
        <taxon>Holothuroidea</taxon>
        <taxon>Aspidochirotacea</taxon>
        <taxon>Aspidochirotida</taxon>
        <taxon>Stichopodidae</taxon>
        <taxon>Apostichopus</taxon>
    </lineage>
</organism>
<dbReference type="SMART" id="SM00490">
    <property type="entry name" value="HELICc"/>
    <property type="match status" value="1"/>
</dbReference>
<dbReference type="InterPro" id="IPR011545">
    <property type="entry name" value="DEAD/DEAH_box_helicase_dom"/>
</dbReference>
<dbReference type="Gene3D" id="3.40.50.300">
    <property type="entry name" value="P-loop containing nucleotide triphosphate hydrolases"/>
    <property type="match status" value="2"/>
</dbReference>
<keyword evidence="7 14" id="KW-0347">Helicase</keyword>
<evidence type="ECO:0000256" key="10">
    <source>
        <dbReference type="ARBA" id="ARBA00023204"/>
    </source>
</evidence>
<dbReference type="InterPro" id="IPR004589">
    <property type="entry name" value="DNA_helicase_ATP-dep_RecQ"/>
</dbReference>
<dbReference type="FunFam" id="3.40.50.300:FF:000537">
    <property type="entry name" value="Bloom syndrome RecQ-like helicase"/>
    <property type="match status" value="1"/>
</dbReference>
<comment type="caution">
    <text evidence="19">The sequence shown here is derived from an EMBL/GenBank/DDBJ whole genome shotgun (WGS) entry which is preliminary data.</text>
</comment>
<dbReference type="AlphaFoldDB" id="A0A2G8KCM9"/>
<feature type="domain" description="HRDC" evidence="16">
    <location>
        <begin position="586"/>
        <end position="666"/>
    </location>
</feature>
<protein>
    <recommendedName>
        <fullName evidence="14">ATP-dependent DNA helicase</fullName>
        <ecNumber evidence="14">5.6.2.4</ecNumber>
    </recommendedName>
</protein>
<dbReference type="InterPro" id="IPR036390">
    <property type="entry name" value="WH_DNA-bd_sf"/>
</dbReference>
<dbReference type="GO" id="GO:0016887">
    <property type="term" value="F:ATP hydrolysis activity"/>
    <property type="evidence" value="ECO:0007669"/>
    <property type="project" value="RHEA"/>
</dbReference>
<keyword evidence="8 14" id="KW-0067">ATP-binding</keyword>
<dbReference type="GO" id="GO:0005737">
    <property type="term" value="C:cytoplasm"/>
    <property type="evidence" value="ECO:0007669"/>
    <property type="project" value="TreeGrafter"/>
</dbReference>
<keyword evidence="4 14" id="KW-0547">Nucleotide-binding</keyword>
<dbReference type="NCBIfam" id="TIGR00614">
    <property type="entry name" value="recQ_fam"/>
    <property type="match status" value="1"/>
</dbReference>
<evidence type="ECO:0000256" key="13">
    <source>
        <dbReference type="ARBA" id="ARBA00034617"/>
    </source>
</evidence>
<dbReference type="Pfam" id="PF09382">
    <property type="entry name" value="RQC"/>
    <property type="match status" value="1"/>
</dbReference>
<keyword evidence="5" id="KW-0227">DNA damage</keyword>
<dbReference type="InterPro" id="IPR044876">
    <property type="entry name" value="HRDC_dom_sf"/>
</dbReference>
<dbReference type="SUPFAM" id="SSF46785">
    <property type="entry name" value="Winged helix' DNA-binding domain"/>
    <property type="match status" value="1"/>
</dbReference>
<comment type="catalytic activity">
    <reaction evidence="14">
        <text>ATP + H2O = ADP + phosphate + H(+)</text>
        <dbReference type="Rhea" id="RHEA:13065"/>
        <dbReference type="ChEBI" id="CHEBI:15377"/>
        <dbReference type="ChEBI" id="CHEBI:15378"/>
        <dbReference type="ChEBI" id="CHEBI:30616"/>
        <dbReference type="ChEBI" id="CHEBI:43474"/>
        <dbReference type="ChEBI" id="CHEBI:456216"/>
    </reaction>
</comment>
<dbReference type="InterPro" id="IPR014001">
    <property type="entry name" value="Helicase_ATP-bd"/>
</dbReference>
<dbReference type="Pfam" id="PF00570">
    <property type="entry name" value="HRDC"/>
    <property type="match status" value="1"/>
</dbReference>
<evidence type="ECO:0000256" key="12">
    <source>
        <dbReference type="ARBA" id="ARBA00023242"/>
    </source>
</evidence>
<dbReference type="PROSITE" id="PS51194">
    <property type="entry name" value="HELICASE_CTER"/>
    <property type="match status" value="1"/>
</dbReference>
<reference evidence="19 20" key="1">
    <citation type="journal article" date="2017" name="PLoS Biol.">
        <title>The sea cucumber genome provides insights into morphological evolution and visceral regeneration.</title>
        <authorList>
            <person name="Zhang X."/>
            <person name="Sun L."/>
            <person name="Yuan J."/>
            <person name="Sun Y."/>
            <person name="Gao Y."/>
            <person name="Zhang L."/>
            <person name="Li S."/>
            <person name="Dai H."/>
            <person name="Hamel J.F."/>
            <person name="Liu C."/>
            <person name="Yu Y."/>
            <person name="Liu S."/>
            <person name="Lin W."/>
            <person name="Guo K."/>
            <person name="Jin S."/>
            <person name="Xu P."/>
            <person name="Storey K.B."/>
            <person name="Huan P."/>
            <person name="Zhang T."/>
            <person name="Zhou Y."/>
            <person name="Zhang J."/>
            <person name="Lin C."/>
            <person name="Li X."/>
            <person name="Xing L."/>
            <person name="Huo D."/>
            <person name="Sun M."/>
            <person name="Wang L."/>
            <person name="Mercier A."/>
            <person name="Li F."/>
            <person name="Yang H."/>
            <person name="Xiang J."/>
        </authorList>
    </citation>
    <scope>NUCLEOTIDE SEQUENCE [LARGE SCALE GENOMIC DNA]</scope>
    <source>
        <strain evidence="19">Shaxun</strain>
        <tissue evidence="19">Muscle</tissue>
    </source>
</reference>
<dbReference type="GO" id="GO:0003677">
    <property type="term" value="F:DNA binding"/>
    <property type="evidence" value="ECO:0007669"/>
    <property type="project" value="UniProtKB-KW"/>
</dbReference>
<dbReference type="InterPro" id="IPR032284">
    <property type="entry name" value="RecQ_Zn-bd"/>
</dbReference>
<feature type="compositionally biased region" description="Basic residues" evidence="15">
    <location>
        <begin position="695"/>
        <end position="713"/>
    </location>
</feature>
<comment type="catalytic activity">
    <reaction evidence="13 14">
        <text>Couples ATP hydrolysis with the unwinding of duplex DNA by translocating in the 3'-5' direction.</text>
        <dbReference type="EC" id="5.6.2.4"/>
    </reaction>
</comment>
<dbReference type="GO" id="GO:0009378">
    <property type="term" value="F:four-way junction helicase activity"/>
    <property type="evidence" value="ECO:0007669"/>
    <property type="project" value="TreeGrafter"/>
</dbReference>
<dbReference type="SMART" id="SM00487">
    <property type="entry name" value="DEXDc"/>
    <property type="match status" value="1"/>
</dbReference>
<keyword evidence="9" id="KW-0238">DNA-binding</keyword>
<evidence type="ECO:0000256" key="15">
    <source>
        <dbReference type="SAM" id="MobiDB-lite"/>
    </source>
</evidence>
<evidence type="ECO:0000313" key="20">
    <source>
        <dbReference type="Proteomes" id="UP000230750"/>
    </source>
</evidence>
<dbReference type="InterPro" id="IPR018982">
    <property type="entry name" value="RQC_domain"/>
</dbReference>
<accession>A0A2G8KCM9</accession>
<dbReference type="SUPFAM" id="SSF47819">
    <property type="entry name" value="HRDC-like"/>
    <property type="match status" value="1"/>
</dbReference>
<dbReference type="Proteomes" id="UP000230750">
    <property type="component" value="Unassembled WGS sequence"/>
</dbReference>
<evidence type="ECO:0000313" key="19">
    <source>
        <dbReference type="EMBL" id="PIK45732.1"/>
    </source>
</evidence>
<dbReference type="FunFam" id="1.10.10.10:FF:000495">
    <property type="entry name" value="RecQ family helicase MusN"/>
    <property type="match status" value="1"/>
</dbReference>
<comment type="similarity">
    <text evidence="3 14">Belongs to the helicase family. RecQ subfamily.</text>
</comment>
<dbReference type="CDD" id="cd18794">
    <property type="entry name" value="SF2_C_RecQ"/>
    <property type="match status" value="1"/>
</dbReference>
<dbReference type="Pfam" id="PF16124">
    <property type="entry name" value="RecQ_Zn_bind"/>
    <property type="match status" value="1"/>
</dbReference>
<dbReference type="InterPro" id="IPR002121">
    <property type="entry name" value="HRDC_dom"/>
</dbReference>
<comment type="cofactor">
    <cofactor evidence="1">
        <name>Zn(2+)</name>
        <dbReference type="ChEBI" id="CHEBI:29105"/>
    </cofactor>
</comment>
<evidence type="ECO:0000256" key="9">
    <source>
        <dbReference type="ARBA" id="ARBA00023125"/>
    </source>
</evidence>
<comment type="subcellular location">
    <subcellularLocation>
        <location evidence="2 14">Nucleus</location>
    </subcellularLocation>
</comment>
<feature type="compositionally biased region" description="Gly residues" evidence="15">
    <location>
        <begin position="751"/>
        <end position="760"/>
    </location>
</feature>
<dbReference type="PROSITE" id="PS00690">
    <property type="entry name" value="DEAH_ATP_HELICASE"/>
    <property type="match status" value="1"/>
</dbReference>
<dbReference type="EC" id="5.6.2.4" evidence="14"/>
<evidence type="ECO:0000256" key="11">
    <source>
        <dbReference type="ARBA" id="ARBA00023235"/>
    </source>
</evidence>
<dbReference type="InterPro" id="IPR001650">
    <property type="entry name" value="Helicase_C-like"/>
</dbReference>
<keyword evidence="6 14" id="KW-0378">Hydrolase</keyword>
<evidence type="ECO:0000259" key="17">
    <source>
        <dbReference type="PROSITE" id="PS51192"/>
    </source>
</evidence>
<evidence type="ECO:0000256" key="5">
    <source>
        <dbReference type="ARBA" id="ARBA00022763"/>
    </source>
</evidence>
<dbReference type="Gene3D" id="1.10.10.10">
    <property type="entry name" value="Winged helix-like DNA-binding domain superfamily/Winged helix DNA-binding domain"/>
    <property type="match status" value="1"/>
</dbReference>
<dbReference type="PANTHER" id="PTHR13710:SF153">
    <property type="entry name" value="RECQ-LIKE DNA HELICASE BLM"/>
    <property type="match status" value="1"/>
</dbReference>
<feature type="domain" description="Helicase ATP-binding" evidence="17">
    <location>
        <begin position="48"/>
        <end position="223"/>
    </location>
</feature>
<dbReference type="PROSITE" id="PS50967">
    <property type="entry name" value="HRDC"/>
    <property type="match status" value="1"/>
</dbReference>
<evidence type="ECO:0000259" key="18">
    <source>
        <dbReference type="PROSITE" id="PS51194"/>
    </source>
</evidence>
<dbReference type="Gene3D" id="1.10.150.80">
    <property type="entry name" value="HRDC domain"/>
    <property type="match status" value="1"/>
</dbReference>
<keyword evidence="11" id="KW-0413">Isomerase</keyword>
<keyword evidence="12 14" id="KW-0539">Nucleus</keyword>
<evidence type="ECO:0000256" key="8">
    <source>
        <dbReference type="ARBA" id="ARBA00022840"/>
    </source>
</evidence>
<dbReference type="GO" id="GO:0000724">
    <property type="term" value="P:double-strand break repair via homologous recombination"/>
    <property type="evidence" value="ECO:0007669"/>
    <property type="project" value="TreeGrafter"/>
</dbReference>
<dbReference type="InterPro" id="IPR027417">
    <property type="entry name" value="P-loop_NTPase"/>
</dbReference>
<evidence type="ECO:0000256" key="4">
    <source>
        <dbReference type="ARBA" id="ARBA00022741"/>
    </source>
</evidence>
<keyword evidence="20" id="KW-1185">Reference proteome</keyword>
<name>A0A2G8KCM9_STIJA</name>
<evidence type="ECO:0000259" key="16">
    <source>
        <dbReference type="PROSITE" id="PS50967"/>
    </source>
</evidence>
<keyword evidence="10" id="KW-0234">DNA repair</keyword>
<dbReference type="Pfam" id="PF00271">
    <property type="entry name" value="Helicase_C"/>
    <property type="match status" value="1"/>
</dbReference>
<dbReference type="Pfam" id="PF00270">
    <property type="entry name" value="DEAD"/>
    <property type="match status" value="1"/>
</dbReference>
<proteinExistence type="inferred from homology"/>
<feature type="domain" description="Helicase C-terminal" evidence="18">
    <location>
        <begin position="249"/>
        <end position="394"/>
    </location>
</feature>
<dbReference type="InterPro" id="IPR010997">
    <property type="entry name" value="HRDC-like_sf"/>
</dbReference>
<sequence length="782" mass="87570">MKQAHLSTPTSPPSVFSGFNFPHSKELLKVFRKTFGLHEFRKNQLEAINATLQGEDCFVLMPTGGGKSLTYQLPGVLTGGVTVVVSPLKSLIQDQVQKLVSLEIPAVHLSGDIDPGMAESVYRQLSYRDPVIKLLYVTPEKISASPKLISIMEHLYMRGMLARFVIDEAHCVSQWGHDFRPDYKRLCRLREKFPGVPFIALTATATPRVRKDILHQLGMKNPQTFTSSFDRSNLQFEVREKKPSKLVGEIAELICKHYRNKSGIVYCLSRKECETTAKELQSKGINASAYHAGQSDRERVMIQRMWITDEYQVVCATIAFGMGIDKANVRFVFHFSIPKSMEGFYQEAGRAGRDGDPARCIVFYSYKDVTRLRRMIEQEPGNYEAMKVHRDNLYRLVQFCENRADCRRLQLLQYFGEMWTPNCRRNTQTVCSNCSSNVSFTSVNFTDEAKEMIAFIKQVTGGPSANRGRKGARWGQQFTLNYFIDVFMGSTLAKVTQNGHNSSPVFGLMKKKKFQRGDCERLLRKMVIDGILQENLHIGVHDQAISYATTGPKAPDVLSGRKQVDLRVTEGRAARASLSAPQKRENEVHQALLNELRATCRNMANSMGINPVAIFSDDTLREMAANPPYAMEELLEITGVTELKAKRFGQSFLEVVYKFLPQLIPGRRRKHQSVSTNGQEGGGKRKRQTSANNKRTTKRAKTQQGGKKAKAPKRNGTNSRASPAQPAPNAWMSKASNNDGGMSKFQFRKSGAGGLGGGLGLMPDPKLKRARSFLSGPGQFMG</sequence>
<dbReference type="FunFam" id="3.40.50.300:FF:001975">
    <property type="entry name" value="ATP-dependent DNA helicase"/>
    <property type="match status" value="1"/>
</dbReference>
<dbReference type="GO" id="GO:0043138">
    <property type="term" value="F:3'-5' DNA helicase activity"/>
    <property type="evidence" value="ECO:0007669"/>
    <property type="project" value="UniProtKB-EC"/>
</dbReference>
<dbReference type="GO" id="GO:0005634">
    <property type="term" value="C:nucleus"/>
    <property type="evidence" value="ECO:0007669"/>
    <property type="project" value="UniProtKB-SubCell"/>
</dbReference>
<dbReference type="OrthoDB" id="10261556at2759"/>
<dbReference type="GO" id="GO:0006260">
    <property type="term" value="P:DNA replication"/>
    <property type="evidence" value="ECO:0007669"/>
    <property type="project" value="InterPro"/>
</dbReference>
<evidence type="ECO:0000256" key="2">
    <source>
        <dbReference type="ARBA" id="ARBA00004123"/>
    </source>
</evidence>
<dbReference type="PROSITE" id="PS51192">
    <property type="entry name" value="HELICASE_ATP_BIND_1"/>
    <property type="match status" value="1"/>
</dbReference>
<dbReference type="GO" id="GO:0005694">
    <property type="term" value="C:chromosome"/>
    <property type="evidence" value="ECO:0007669"/>
    <property type="project" value="TreeGrafter"/>
</dbReference>
<dbReference type="GO" id="GO:0005524">
    <property type="term" value="F:ATP binding"/>
    <property type="evidence" value="ECO:0007669"/>
    <property type="project" value="UniProtKB-KW"/>
</dbReference>
<evidence type="ECO:0000256" key="6">
    <source>
        <dbReference type="ARBA" id="ARBA00022801"/>
    </source>
</evidence>
<dbReference type="SUPFAM" id="SSF52540">
    <property type="entry name" value="P-loop containing nucleoside triphosphate hydrolases"/>
    <property type="match status" value="1"/>
</dbReference>
<gene>
    <name evidence="19" type="ORF">BSL78_17412</name>
</gene>
<dbReference type="InterPro" id="IPR036388">
    <property type="entry name" value="WH-like_DNA-bd_sf"/>
</dbReference>
<evidence type="ECO:0000256" key="7">
    <source>
        <dbReference type="ARBA" id="ARBA00022806"/>
    </source>
</evidence>
<dbReference type="InterPro" id="IPR002464">
    <property type="entry name" value="DNA/RNA_helicase_DEAH_CS"/>
</dbReference>